<comment type="pathway">
    <text evidence="3">Carbohydrate metabolism; tricarboxylic acid cycle; fumarate from succinate (bacterial route): step 1/1.</text>
</comment>
<accession>I4FTH7</accession>
<dbReference type="PANTHER" id="PTHR11632">
    <property type="entry name" value="SUCCINATE DEHYDROGENASE 2 FLAVOPROTEIN SUBUNIT"/>
    <property type="match status" value="1"/>
</dbReference>
<dbReference type="GO" id="GO:0022900">
    <property type="term" value="P:electron transport chain"/>
    <property type="evidence" value="ECO:0007669"/>
    <property type="project" value="InterPro"/>
</dbReference>
<dbReference type="EMBL" id="CAII01000510">
    <property type="protein sequence ID" value="CCH98952.1"/>
    <property type="molecule type" value="Genomic_DNA"/>
</dbReference>
<dbReference type="InterPro" id="IPR015939">
    <property type="entry name" value="Fum_Rdtase/Succ_DH_flav-like_C"/>
</dbReference>
<feature type="domain" description="FAD-dependent oxidoreductase 2 FAD-binding" evidence="15">
    <location>
        <begin position="5"/>
        <end position="395"/>
    </location>
</feature>
<dbReference type="PANTHER" id="PTHR11632:SF51">
    <property type="entry name" value="SUCCINATE DEHYDROGENASE [UBIQUINONE] FLAVOPROTEIN SUBUNIT, MITOCHONDRIAL"/>
    <property type="match status" value="1"/>
</dbReference>
<evidence type="ECO:0000259" key="16">
    <source>
        <dbReference type="Pfam" id="PF02910"/>
    </source>
</evidence>
<evidence type="ECO:0000256" key="14">
    <source>
        <dbReference type="PIRSR" id="PIRSR000171-1"/>
    </source>
</evidence>
<feature type="active site" description="Proton acceptor" evidence="14">
    <location>
        <position position="277"/>
    </location>
</feature>
<dbReference type="GO" id="GO:0005886">
    <property type="term" value="C:plasma membrane"/>
    <property type="evidence" value="ECO:0007669"/>
    <property type="project" value="TreeGrafter"/>
</dbReference>
<dbReference type="GO" id="GO:0033765">
    <property type="term" value="F:steroid dehydrogenase activity, acting on the CH-CH group of donors"/>
    <property type="evidence" value="ECO:0007669"/>
    <property type="project" value="UniProtKB-ARBA"/>
</dbReference>
<organism evidence="17 18">
    <name type="scientific">Microcystis aeruginosa PCC 9717</name>
    <dbReference type="NCBI Taxonomy" id="1160286"/>
    <lineage>
        <taxon>Bacteria</taxon>
        <taxon>Bacillati</taxon>
        <taxon>Cyanobacteriota</taxon>
        <taxon>Cyanophyceae</taxon>
        <taxon>Oscillatoriophycideae</taxon>
        <taxon>Chroococcales</taxon>
        <taxon>Microcystaceae</taxon>
        <taxon>Microcystis</taxon>
    </lineage>
</organism>
<dbReference type="NCBIfam" id="TIGR01812">
    <property type="entry name" value="sdhA_frdA_Gneg"/>
    <property type="match status" value="1"/>
</dbReference>
<dbReference type="GO" id="GO:0008177">
    <property type="term" value="F:succinate dehydrogenase (quinone) activity"/>
    <property type="evidence" value="ECO:0007669"/>
    <property type="project" value="UniProtKB-EC"/>
</dbReference>
<dbReference type="InterPro" id="IPR036188">
    <property type="entry name" value="FAD/NAD-bd_sf"/>
</dbReference>
<dbReference type="PROSITE" id="PS00504">
    <property type="entry name" value="FRD_SDH_FAD_BINDING"/>
    <property type="match status" value="1"/>
</dbReference>
<comment type="similarity">
    <text evidence="4">Belongs to the FAD-dependent oxidoreductase 2 family. FRD/SDH subfamily.</text>
</comment>
<dbReference type="EC" id="1.3.5.1" evidence="5"/>
<keyword evidence="7" id="KW-0813">Transport</keyword>
<dbReference type="GO" id="GO:0050660">
    <property type="term" value="F:flavin adenine dinucleotide binding"/>
    <property type="evidence" value="ECO:0007669"/>
    <property type="project" value="InterPro"/>
</dbReference>
<dbReference type="Proteomes" id="UP000003172">
    <property type="component" value="Unassembled WGS sequence"/>
</dbReference>
<evidence type="ECO:0000256" key="5">
    <source>
        <dbReference type="ARBA" id="ARBA00012792"/>
    </source>
</evidence>
<comment type="caution">
    <text evidence="17">The sequence shown here is derived from an EMBL/GenBank/DDBJ whole genome shotgun (WGS) entry which is preliminary data.</text>
</comment>
<dbReference type="InterPro" id="IPR030664">
    <property type="entry name" value="SdhA/FrdA/AprA"/>
</dbReference>
<evidence type="ECO:0000259" key="15">
    <source>
        <dbReference type="Pfam" id="PF00890"/>
    </source>
</evidence>
<evidence type="ECO:0000256" key="7">
    <source>
        <dbReference type="ARBA" id="ARBA00022448"/>
    </source>
</evidence>
<proteinExistence type="inferred from homology"/>
<evidence type="ECO:0000313" key="18">
    <source>
        <dbReference type="Proteomes" id="UP000003172"/>
    </source>
</evidence>
<evidence type="ECO:0000256" key="8">
    <source>
        <dbReference type="ARBA" id="ARBA00022630"/>
    </source>
</evidence>
<dbReference type="InterPro" id="IPR003953">
    <property type="entry name" value="FAD-dep_OxRdtase_2_FAD-bd"/>
</dbReference>
<dbReference type="SUPFAM" id="SSF51905">
    <property type="entry name" value="FAD/NAD(P)-binding domain"/>
    <property type="match status" value="1"/>
</dbReference>
<dbReference type="RefSeq" id="WP_002762126.1">
    <property type="nucleotide sequence ID" value="NZ_HE972743.1"/>
</dbReference>
<dbReference type="InterPro" id="IPR027477">
    <property type="entry name" value="Succ_DH/fumarate_Rdtase_cat_sf"/>
</dbReference>
<dbReference type="Pfam" id="PF00890">
    <property type="entry name" value="FAD_binding_2"/>
    <property type="match status" value="1"/>
</dbReference>
<evidence type="ECO:0000256" key="10">
    <source>
        <dbReference type="ARBA" id="ARBA00022982"/>
    </source>
</evidence>
<protein>
    <recommendedName>
        <fullName evidence="6">Succinate dehydrogenase flavoprotein subunit</fullName>
        <ecNumber evidence="5">1.3.5.1</ecNumber>
    </recommendedName>
</protein>
<evidence type="ECO:0000256" key="2">
    <source>
        <dbReference type="ARBA" id="ARBA00004170"/>
    </source>
</evidence>
<dbReference type="Gene3D" id="4.10.80.40">
    <property type="entry name" value="succinate dehydrogenase protein domain"/>
    <property type="match status" value="1"/>
</dbReference>
<dbReference type="FunFam" id="1.20.58.100:FF:000001">
    <property type="entry name" value="Succinate dehydrogenase flavoprotein subunit (SdhA)"/>
    <property type="match status" value="1"/>
</dbReference>
<evidence type="ECO:0000256" key="4">
    <source>
        <dbReference type="ARBA" id="ARBA00008040"/>
    </source>
</evidence>
<evidence type="ECO:0000256" key="9">
    <source>
        <dbReference type="ARBA" id="ARBA00022827"/>
    </source>
</evidence>
<evidence type="ECO:0000256" key="6">
    <source>
        <dbReference type="ARBA" id="ARBA00019965"/>
    </source>
</evidence>
<dbReference type="PROSITE" id="PS51257">
    <property type="entry name" value="PROKAR_LIPOPROTEIN"/>
    <property type="match status" value="1"/>
</dbReference>
<keyword evidence="9" id="KW-0274">FAD</keyword>
<dbReference type="SUPFAM" id="SSF46977">
    <property type="entry name" value="Succinate dehydrogenase/fumarate reductase flavoprotein C-terminal domain"/>
    <property type="match status" value="1"/>
</dbReference>
<evidence type="ECO:0000256" key="11">
    <source>
        <dbReference type="ARBA" id="ARBA00023002"/>
    </source>
</evidence>
<dbReference type="InterPro" id="IPR037099">
    <property type="entry name" value="Fum_R/Succ_DH_flav-like_C_sf"/>
</dbReference>
<evidence type="ECO:0000256" key="13">
    <source>
        <dbReference type="ARBA" id="ARBA00049220"/>
    </source>
</evidence>
<sequence>MKEHDVVIVGGGLAGCRAALEIKRLNPTIDVAVVAKTHPIRSHSVAAQGGIAAALQNVDPKDNPKAHAYDTVKGSDFLADQDAVDILTKEAPEVIIELEHLGVLFSRLEDGRIAQRAFGGHSHNRACYAADKTGHAMLHELVSNLGRNQVKIYDEWYVLRLILEEGTAKGVVMYQIATGQLEILRAKAIMFGTGGYGRVYNTTSNDFACTGDGLALSAKAGIPLEDMEFVQFHPTGLYPVGVLISEAVRGEGAYLINSEGRRFMEDYAPSRMELAPRDITSRAITLEIRAGRGVNLDGSAGGLFVYLDLRHLGREKIMSRIPFCWEEAHRLVGVDAVEEPMPVRPTVHYCMGGIPVNTDGRVRLSADTLSEGFFSAGECSCVSVHGANRLGSNSLLECVVYGRRTGKSIAKYVEKRAFPVFNPDIYLQDAKEEITALLTKKGTIRIGQLRQQFQDCMTQHCGVFRTEATMREGIKQIGELKRQYEQIYLDDRGDCWNTELIEAWELQSLMVVGEIILTSALNRQESRGAHSREDFPQRDDQNFLQHTLAYYSPSGIDIDYMPVVIQDFTPVERKY</sequence>
<comment type="catalytic activity">
    <reaction evidence="13">
        <text>a quinone + succinate = fumarate + a quinol</text>
        <dbReference type="Rhea" id="RHEA:40523"/>
        <dbReference type="ChEBI" id="CHEBI:24646"/>
        <dbReference type="ChEBI" id="CHEBI:29806"/>
        <dbReference type="ChEBI" id="CHEBI:30031"/>
        <dbReference type="ChEBI" id="CHEBI:132124"/>
        <dbReference type="EC" id="1.3.5.1"/>
    </reaction>
</comment>
<dbReference type="Gene3D" id="3.90.700.10">
    <property type="entry name" value="Succinate dehydrogenase/fumarate reductase flavoprotein, catalytic domain"/>
    <property type="match status" value="1"/>
</dbReference>
<comment type="subcellular location">
    <subcellularLocation>
        <location evidence="2">Membrane</location>
        <topology evidence="2">Peripheral membrane protein</topology>
    </subcellularLocation>
</comment>
<dbReference type="GO" id="GO:0009055">
    <property type="term" value="F:electron transfer activity"/>
    <property type="evidence" value="ECO:0007669"/>
    <property type="project" value="TreeGrafter"/>
</dbReference>
<reference evidence="17 18" key="1">
    <citation type="submission" date="2012-04" db="EMBL/GenBank/DDBJ databases">
        <authorList>
            <person name="Genoscope - CEA"/>
        </authorList>
    </citation>
    <scope>NUCLEOTIDE SEQUENCE [LARGE SCALE GENOMIC DNA]</scope>
    <source>
        <strain evidence="17 18">9717</strain>
    </source>
</reference>
<dbReference type="SUPFAM" id="SSF56425">
    <property type="entry name" value="Succinate dehydrogenase/fumarate reductase flavoprotein, catalytic domain"/>
    <property type="match status" value="1"/>
</dbReference>
<dbReference type="HOGENOM" id="CLU_014312_6_2_3"/>
<dbReference type="InterPro" id="IPR014006">
    <property type="entry name" value="Succ_Dhase_FrdA_Gneg"/>
</dbReference>
<feature type="domain" description="Fumarate reductase/succinate dehydrogenase flavoprotein-like C-terminal" evidence="16">
    <location>
        <begin position="450"/>
        <end position="575"/>
    </location>
</feature>
<dbReference type="FunFam" id="3.90.700.10:FF:000001">
    <property type="entry name" value="Mitochondrial succinate dehydrogenase flavoprotein subunit"/>
    <property type="match status" value="1"/>
</dbReference>
<keyword evidence="8" id="KW-0285">Flavoprotein</keyword>
<name>I4FTH7_MICAE</name>
<dbReference type="Gene3D" id="3.50.50.60">
    <property type="entry name" value="FAD/NAD(P)-binding domain"/>
    <property type="match status" value="1"/>
</dbReference>
<dbReference type="GO" id="GO:0009061">
    <property type="term" value="P:anaerobic respiration"/>
    <property type="evidence" value="ECO:0007669"/>
    <property type="project" value="TreeGrafter"/>
</dbReference>
<dbReference type="AlphaFoldDB" id="I4FTH7"/>
<evidence type="ECO:0000256" key="3">
    <source>
        <dbReference type="ARBA" id="ARBA00004894"/>
    </source>
</evidence>
<dbReference type="Pfam" id="PF02910">
    <property type="entry name" value="Succ_DH_flav_C"/>
    <property type="match status" value="1"/>
</dbReference>
<evidence type="ECO:0000256" key="1">
    <source>
        <dbReference type="ARBA" id="ARBA00001974"/>
    </source>
</evidence>
<keyword evidence="12" id="KW-0472">Membrane</keyword>
<comment type="cofactor">
    <cofactor evidence="1">
        <name>FAD</name>
        <dbReference type="ChEBI" id="CHEBI:57692"/>
    </cofactor>
</comment>
<dbReference type="Gene3D" id="1.20.58.100">
    <property type="entry name" value="Fumarate reductase/succinate dehydrogenase flavoprotein-like, C-terminal domain"/>
    <property type="match status" value="1"/>
</dbReference>
<keyword evidence="11 17" id="KW-0560">Oxidoreductase</keyword>
<dbReference type="PIRSF" id="PIRSF000171">
    <property type="entry name" value="SDHA_APRA_LASPO"/>
    <property type="match status" value="1"/>
</dbReference>
<gene>
    <name evidence="17" type="primary">sdhA</name>
    <name evidence="17" type="ORF">MICAB_5580005</name>
</gene>
<keyword evidence="10" id="KW-0249">Electron transport</keyword>
<evidence type="ECO:0000313" key="17">
    <source>
        <dbReference type="EMBL" id="CCH98952.1"/>
    </source>
</evidence>
<dbReference type="NCBIfam" id="NF004613">
    <property type="entry name" value="PRK05945.1"/>
    <property type="match status" value="1"/>
</dbReference>
<evidence type="ECO:0000256" key="12">
    <source>
        <dbReference type="ARBA" id="ARBA00023136"/>
    </source>
</evidence>
<dbReference type="InterPro" id="IPR003952">
    <property type="entry name" value="FRD_SDH_FAD_BS"/>
</dbReference>